<dbReference type="RefSeq" id="WP_130760266.1">
    <property type="nucleotide sequence ID" value="NZ_KY303941.1"/>
</dbReference>
<evidence type="ECO:0008006" key="3">
    <source>
        <dbReference type="Google" id="ProtNLM"/>
    </source>
</evidence>
<evidence type="ECO:0000313" key="2">
    <source>
        <dbReference type="EMBL" id="ARO46197.1"/>
    </source>
</evidence>
<geneLocation type="plasmid" evidence="2">
    <name>pGTC3</name>
</geneLocation>
<dbReference type="EMBL" id="KY303941">
    <property type="protein sequence ID" value="ARO46197.1"/>
    <property type="molecule type" value="Genomic_DNA"/>
</dbReference>
<sequence>MHEIQEEIFTQAKFFGKLLIKDAVCVFILFQVATGLQEKTYNPLGTVAFLFVMIMGIYWLLPTVGNVRVRNYQRLWLILSKNRQTYHAIAQQSFQEEEEIEFPMFTEEEILEEDSQIEKEMKEYNE</sequence>
<evidence type="ECO:0000256" key="1">
    <source>
        <dbReference type="SAM" id="Phobius"/>
    </source>
</evidence>
<organism evidence="2">
    <name type="scientific">Enterococcus faecalis</name>
    <name type="common">Streptococcus faecalis</name>
    <dbReference type="NCBI Taxonomy" id="1351"/>
    <lineage>
        <taxon>Bacteria</taxon>
        <taxon>Bacillati</taxon>
        <taxon>Bacillota</taxon>
        <taxon>Bacilli</taxon>
        <taxon>Lactobacillales</taxon>
        <taxon>Enterococcaceae</taxon>
        <taxon>Enterococcus</taxon>
    </lineage>
</organism>
<reference evidence="2" key="1">
    <citation type="submission" date="2016-12" db="EMBL/GenBank/DDBJ databases">
        <title>Characterization of a Plasmid Isolated from Enterococcus faecalis found in the Fecal Material of a Blue Whale.</title>
        <authorList>
            <person name="McLaughlin R."/>
        </authorList>
    </citation>
    <scope>NUCLEOTIDE SEQUENCE</scope>
    <source>
        <strain evidence="2">3</strain>
        <plasmid evidence="2">pGTC3</plasmid>
    </source>
</reference>
<keyword evidence="2" id="KW-0614">Plasmid</keyword>
<feature type="transmembrane region" description="Helical" evidence="1">
    <location>
        <begin position="18"/>
        <end position="37"/>
    </location>
</feature>
<dbReference type="Pfam" id="PF17332">
    <property type="entry name" value="DUF5592"/>
    <property type="match status" value="1"/>
</dbReference>
<dbReference type="InterPro" id="IPR020275">
    <property type="entry name" value="DUF5592"/>
</dbReference>
<proteinExistence type="predicted"/>
<feature type="transmembrane region" description="Helical" evidence="1">
    <location>
        <begin position="43"/>
        <end position="61"/>
    </location>
</feature>
<protein>
    <recommendedName>
        <fullName evidence="3">PrgI family protein</fullName>
    </recommendedName>
</protein>
<dbReference type="AlphaFoldDB" id="A0A1W6QXN4"/>
<keyword evidence="1" id="KW-0812">Transmembrane</keyword>
<name>A0A1W6QXN4_ENTFL</name>
<keyword evidence="1" id="KW-1133">Transmembrane helix</keyword>
<keyword evidence="1" id="KW-0472">Membrane</keyword>
<accession>A0A1W6QXN4</accession>